<evidence type="ECO:0000313" key="1">
    <source>
        <dbReference type="EMBL" id="OSG84525.1"/>
    </source>
</evidence>
<organism evidence="1 2">
    <name type="scientific">Bifidobacterium adolescentis</name>
    <dbReference type="NCBI Taxonomy" id="1680"/>
    <lineage>
        <taxon>Bacteria</taxon>
        <taxon>Bacillati</taxon>
        <taxon>Actinomycetota</taxon>
        <taxon>Actinomycetes</taxon>
        <taxon>Bifidobacteriales</taxon>
        <taxon>Bifidobacteriaceae</taxon>
        <taxon>Bifidobacterium</taxon>
    </lineage>
</organism>
<dbReference type="EMBL" id="LNKD01000009">
    <property type="protein sequence ID" value="OSG84525.1"/>
    <property type="molecule type" value="Genomic_DNA"/>
</dbReference>
<dbReference type="InterPro" id="IPR010982">
    <property type="entry name" value="Lambda_DNA-bd_dom_sf"/>
</dbReference>
<gene>
    <name evidence="1" type="ORF">B0487_2189</name>
</gene>
<name>A0A1X2YQT5_BIFAD</name>
<comment type="caution">
    <text evidence="1">The sequence shown here is derived from an EMBL/GenBank/DDBJ whole genome shotgun (WGS) entry which is preliminary data.</text>
</comment>
<protein>
    <submittedName>
        <fullName evidence="1">Addiction module antitoxin</fullName>
    </submittedName>
</protein>
<reference evidence="1 2" key="1">
    <citation type="journal article" date="2016" name="Sci. Rep.">
        <title>Evaluation of genetic diversity among strains of the human gut commensal Bifidobacterium adolescentis.</title>
        <authorList>
            <person name="Duranti S."/>
            <person name="Milani C."/>
            <person name="Lugli G.A."/>
            <person name="Mancabelli L."/>
            <person name="Turroni F."/>
            <person name="Ferrario C."/>
            <person name="Mangifesta M."/>
            <person name="Viappiani A."/>
            <person name="Sanchez B."/>
            <person name="Margolles A."/>
            <person name="van Sinderen D."/>
            <person name="Ventura M."/>
        </authorList>
    </citation>
    <scope>NUCLEOTIDE SEQUENCE [LARGE SCALE GENOMIC DNA]</scope>
    <source>
        <strain evidence="1 2">487B</strain>
    </source>
</reference>
<dbReference type="Pfam" id="PF21716">
    <property type="entry name" value="dnstrm_HI1420"/>
    <property type="match status" value="1"/>
</dbReference>
<dbReference type="PANTHER" id="PTHR40275">
    <property type="entry name" value="SSL7038 PROTEIN"/>
    <property type="match status" value="1"/>
</dbReference>
<evidence type="ECO:0000313" key="2">
    <source>
        <dbReference type="Proteomes" id="UP000193377"/>
    </source>
</evidence>
<proteinExistence type="predicted"/>
<dbReference type="AlphaFoldDB" id="A0A1X2YQT5"/>
<sequence length="91" mass="10217">MQSKQIREATTVAYIEDQLKSEDPTLIQSATGNLARLYGMTTLSQLTGLARPSLYRSLCENGNPSFQTMCRILDAMGYTVSVRRKEQKPNE</sequence>
<dbReference type="InterPro" id="IPR014057">
    <property type="entry name" value="HI1420"/>
</dbReference>
<dbReference type="GO" id="GO:0003677">
    <property type="term" value="F:DNA binding"/>
    <property type="evidence" value="ECO:0007669"/>
    <property type="project" value="InterPro"/>
</dbReference>
<dbReference type="Proteomes" id="UP000193377">
    <property type="component" value="Unassembled WGS sequence"/>
</dbReference>
<dbReference type="SUPFAM" id="SSF47413">
    <property type="entry name" value="lambda repressor-like DNA-binding domains"/>
    <property type="match status" value="1"/>
</dbReference>
<dbReference type="RefSeq" id="WP_085393619.1">
    <property type="nucleotide sequence ID" value="NZ_LNKD01000009.1"/>
</dbReference>
<accession>A0A1X2YQT5</accession>
<dbReference type="PANTHER" id="PTHR40275:SF1">
    <property type="entry name" value="SSL7038 PROTEIN"/>
    <property type="match status" value="1"/>
</dbReference>
<dbReference type="NCBIfam" id="TIGR02684">
    <property type="entry name" value="dnstrm_HI1420"/>
    <property type="match status" value="1"/>
</dbReference>